<dbReference type="GO" id="GO:0005576">
    <property type="term" value="C:extracellular region"/>
    <property type="evidence" value="ECO:0007669"/>
    <property type="project" value="UniProtKB-SubCell"/>
</dbReference>
<dbReference type="PROSITE" id="PS51446">
    <property type="entry name" value="PACIFASTIN"/>
    <property type="match status" value="1"/>
</dbReference>
<evidence type="ECO:0000256" key="2">
    <source>
        <dbReference type="ARBA" id="ARBA00022525"/>
    </source>
</evidence>
<comment type="similarity">
    <text evidence="6 7">Belongs to the protease inhibitor I19 family.</text>
</comment>
<feature type="disulfide bond" evidence="7">
    <location>
        <begin position="40"/>
        <end position="58"/>
    </location>
</feature>
<gene>
    <name evidence="10" type="primary">100118505</name>
</gene>
<organism evidence="10 11">
    <name type="scientific">Nasonia vitripennis</name>
    <name type="common">Parasitic wasp</name>
    <dbReference type="NCBI Taxonomy" id="7425"/>
    <lineage>
        <taxon>Eukaryota</taxon>
        <taxon>Metazoa</taxon>
        <taxon>Ecdysozoa</taxon>
        <taxon>Arthropoda</taxon>
        <taxon>Hexapoda</taxon>
        <taxon>Insecta</taxon>
        <taxon>Pterygota</taxon>
        <taxon>Neoptera</taxon>
        <taxon>Endopterygota</taxon>
        <taxon>Hymenoptera</taxon>
        <taxon>Apocrita</taxon>
        <taxon>Proctotrupomorpha</taxon>
        <taxon>Chalcidoidea</taxon>
        <taxon>Pteromalidae</taxon>
        <taxon>Pteromalinae</taxon>
        <taxon>Nasonia</taxon>
    </lineage>
</organism>
<evidence type="ECO:0000256" key="6">
    <source>
        <dbReference type="ARBA" id="ARBA00029459"/>
    </source>
</evidence>
<sequence>MASKTTCLLLLGLLIIATLYVSVAEAKKQCVPGKSYFDGCNTCFCSEAHSVQCTRRLCPDPWKRLSPPADFYQ</sequence>
<dbReference type="OrthoDB" id="10026631at2759"/>
<evidence type="ECO:0000256" key="7">
    <source>
        <dbReference type="PROSITE-ProRule" id="PRU00776"/>
    </source>
</evidence>
<dbReference type="SMR" id="A0A7M7G9I1"/>
<dbReference type="InterPro" id="IPR008037">
    <property type="entry name" value="Pacifastin_dom"/>
</dbReference>
<keyword evidence="8" id="KW-0732">Signal</keyword>
<feature type="disulfide bond" evidence="7">
    <location>
        <begin position="30"/>
        <end position="45"/>
    </location>
</feature>
<protein>
    <recommendedName>
        <fullName evidence="9">Pacifastin domain-containing protein</fullName>
    </recommendedName>
</protein>
<dbReference type="Pfam" id="PF05375">
    <property type="entry name" value="Pacifastin_I"/>
    <property type="match status" value="1"/>
</dbReference>
<dbReference type="GO" id="GO:0004867">
    <property type="term" value="F:serine-type endopeptidase inhibitor activity"/>
    <property type="evidence" value="ECO:0007669"/>
    <property type="project" value="UniProtKB-UniRule"/>
</dbReference>
<evidence type="ECO:0000256" key="3">
    <source>
        <dbReference type="ARBA" id="ARBA00022690"/>
    </source>
</evidence>
<dbReference type="InterPro" id="IPR036201">
    <property type="entry name" value="Pacifastin_dom_sf"/>
</dbReference>
<evidence type="ECO:0000313" key="10">
    <source>
        <dbReference type="EnsemblMetazoa" id="XP_001604586"/>
    </source>
</evidence>
<dbReference type="OMA" id="IGACTRR"/>
<evidence type="ECO:0000313" key="11">
    <source>
        <dbReference type="Proteomes" id="UP000002358"/>
    </source>
</evidence>
<dbReference type="SUPFAM" id="SSF57283">
    <property type="entry name" value="PMP inhibitors"/>
    <property type="match status" value="1"/>
</dbReference>
<keyword evidence="11" id="KW-1185">Reference proteome</keyword>
<reference evidence="10" key="1">
    <citation type="submission" date="2021-01" db="UniProtKB">
        <authorList>
            <consortium name="EnsemblMetazoa"/>
        </authorList>
    </citation>
    <scope>IDENTIFICATION</scope>
</reference>
<dbReference type="KEGG" id="nvi:100118505"/>
<feature type="signal peptide" evidence="8">
    <location>
        <begin position="1"/>
        <end position="26"/>
    </location>
</feature>
<evidence type="ECO:0000256" key="4">
    <source>
        <dbReference type="ARBA" id="ARBA00022900"/>
    </source>
</evidence>
<feature type="chain" id="PRO_5029813217" description="Pacifastin domain-containing protein" evidence="8">
    <location>
        <begin position="27"/>
        <end position="73"/>
    </location>
</feature>
<keyword evidence="3 7" id="KW-0646">Protease inhibitor</keyword>
<dbReference type="EnsemblMetazoa" id="XM_001604536">
    <property type="protein sequence ID" value="XP_001604586"/>
    <property type="gene ID" value="LOC100118505"/>
</dbReference>
<keyword evidence="2" id="KW-0964">Secreted</keyword>
<comment type="caution">
    <text evidence="7">Lacks conserved residue(s) required for the propagation of feature annotation.</text>
</comment>
<evidence type="ECO:0000256" key="8">
    <source>
        <dbReference type="SAM" id="SignalP"/>
    </source>
</evidence>
<proteinExistence type="inferred from homology"/>
<keyword evidence="4 7" id="KW-0722">Serine protease inhibitor</keyword>
<dbReference type="InParanoid" id="A0A7M7G9I1"/>
<evidence type="ECO:0000259" key="9">
    <source>
        <dbReference type="PROSITE" id="PS51446"/>
    </source>
</evidence>
<accession>A0A7M7G9I1</accession>
<dbReference type="AlphaFoldDB" id="A0A7M7G9I1"/>
<evidence type="ECO:0000256" key="5">
    <source>
        <dbReference type="ARBA" id="ARBA00023157"/>
    </source>
</evidence>
<evidence type="ECO:0000256" key="1">
    <source>
        <dbReference type="ARBA" id="ARBA00004613"/>
    </source>
</evidence>
<feature type="disulfide bond" evidence="7">
    <location>
        <begin position="43"/>
        <end position="53"/>
    </location>
</feature>
<keyword evidence="5 7" id="KW-1015">Disulfide bond</keyword>
<name>A0A7M7G9I1_NASVI</name>
<dbReference type="Proteomes" id="UP000002358">
    <property type="component" value="Chromosome 3"/>
</dbReference>
<comment type="subcellular location">
    <subcellularLocation>
        <location evidence="1">Secreted</location>
    </subcellularLocation>
</comment>
<feature type="domain" description="Pacifastin" evidence="9">
    <location>
        <begin position="27"/>
        <end position="61"/>
    </location>
</feature>